<accession>D3SPB4</accession>
<dbReference type="InterPro" id="IPR020845">
    <property type="entry name" value="AMP-binding_CS"/>
</dbReference>
<dbReference type="InterPro" id="IPR009081">
    <property type="entry name" value="PP-bd_ACP"/>
</dbReference>
<dbReference type="SUPFAM" id="SSF56801">
    <property type="entry name" value="Acetyl-CoA synthetase-like"/>
    <property type="match status" value="1"/>
</dbReference>
<dbReference type="KEGG" id="tal:Thal_0366"/>
<dbReference type="GO" id="GO:0016020">
    <property type="term" value="C:membrane"/>
    <property type="evidence" value="ECO:0007669"/>
    <property type="project" value="TreeGrafter"/>
</dbReference>
<dbReference type="InterPro" id="IPR020459">
    <property type="entry name" value="AMP-binding"/>
</dbReference>
<dbReference type="STRING" id="638303.Thal_0366"/>
<dbReference type="Pfam" id="PF23562">
    <property type="entry name" value="AMP-binding_C_3"/>
    <property type="match status" value="1"/>
</dbReference>
<protein>
    <submittedName>
        <fullName evidence="3">AMP-dependent synthetase and ligase</fullName>
    </submittedName>
</protein>
<evidence type="ECO:0000259" key="2">
    <source>
        <dbReference type="PROSITE" id="PS50075"/>
    </source>
</evidence>
<dbReference type="Proteomes" id="UP000002043">
    <property type="component" value="Chromosome"/>
</dbReference>
<dbReference type="Gene3D" id="1.10.1200.10">
    <property type="entry name" value="ACP-like"/>
    <property type="match status" value="1"/>
</dbReference>
<dbReference type="SUPFAM" id="SSF47336">
    <property type="entry name" value="ACP-like"/>
    <property type="match status" value="1"/>
</dbReference>
<dbReference type="GO" id="GO:0016746">
    <property type="term" value="F:acyltransferase activity"/>
    <property type="evidence" value="ECO:0007669"/>
    <property type="project" value="InterPro"/>
</dbReference>
<dbReference type="PRINTS" id="PR00154">
    <property type="entry name" value="AMPBINDING"/>
</dbReference>
<dbReference type="InterPro" id="IPR036736">
    <property type="entry name" value="ACP-like_sf"/>
</dbReference>
<dbReference type="OrthoDB" id="9778383at2"/>
<evidence type="ECO:0000313" key="3">
    <source>
        <dbReference type="EMBL" id="ADC89001.1"/>
    </source>
</evidence>
<evidence type="ECO:0000256" key="1">
    <source>
        <dbReference type="ARBA" id="ARBA00024484"/>
    </source>
</evidence>
<keyword evidence="3" id="KW-0436">Ligase</keyword>
<dbReference type="InterPro" id="IPR000873">
    <property type="entry name" value="AMP-dep_synth/lig_dom"/>
</dbReference>
<dbReference type="Pfam" id="PF00501">
    <property type="entry name" value="AMP-binding"/>
    <property type="match status" value="1"/>
</dbReference>
<dbReference type="GO" id="GO:0004467">
    <property type="term" value="F:long-chain fatty acid-CoA ligase activity"/>
    <property type="evidence" value="ECO:0007669"/>
    <property type="project" value="UniProtKB-EC"/>
</dbReference>
<dbReference type="SMART" id="SM00563">
    <property type="entry name" value="PlsC"/>
    <property type="match status" value="1"/>
</dbReference>
<dbReference type="PROSITE" id="PS50075">
    <property type="entry name" value="CARRIER"/>
    <property type="match status" value="1"/>
</dbReference>
<gene>
    <name evidence="3" type="ordered locus">Thal_0366</name>
</gene>
<dbReference type="InterPro" id="IPR042099">
    <property type="entry name" value="ANL_N_sf"/>
</dbReference>
<dbReference type="AlphaFoldDB" id="D3SPB4"/>
<dbReference type="eggNOG" id="COG0204">
    <property type="taxonomic scope" value="Bacteria"/>
</dbReference>
<dbReference type="EMBL" id="CP001931">
    <property type="protein sequence ID" value="ADC89001.1"/>
    <property type="molecule type" value="Genomic_DNA"/>
</dbReference>
<dbReference type="Gene3D" id="3.30.300.30">
    <property type="match status" value="1"/>
</dbReference>
<dbReference type="CDD" id="cd07989">
    <property type="entry name" value="LPLAT_AGPAT-like"/>
    <property type="match status" value="1"/>
</dbReference>
<dbReference type="eggNOG" id="COG1022">
    <property type="taxonomic scope" value="Bacteria"/>
</dbReference>
<dbReference type="InterPro" id="IPR045851">
    <property type="entry name" value="AMP-bd_C_sf"/>
</dbReference>
<dbReference type="HOGENOM" id="CLU_000022_45_1_0"/>
<dbReference type="SUPFAM" id="SSF69593">
    <property type="entry name" value="Glycerol-3-phosphate (1)-acyltransferase"/>
    <property type="match status" value="1"/>
</dbReference>
<keyword evidence="4" id="KW-1185">Reference proteome</keyword>
<name>D3SPB4_THEAH</name>
<dbReference type="PANTHER" id="PTHR43272">
    <property type="entry name" value="LONG-CHAIN-FATTY-ACID--COA LIGASE"/>
    <property type="match status" value="1"/>
</dbReference>
<dbReference type="RefSeq" id="WP_012991408.1">
    <property type="nucleotide sequence ID" value="NC_013894.1"/>
</dbReference>
<dbReference type="Gene3D" id="3.40.50.12780">
    <property type="entry name" value="N-terminal domain of ligase-like"/>
    <property type="match status" value="1"/>
</dbReference>
<feature type="domain" description="Carrier" evidence="2">
    <location>
        <begin position="528"/>
        <end position="604"/>
    </location>
</feature>
<dbReference type="Pfam" id="PF01553">
    <property type="entry name" value="Acyltransferase"/>
    <property type="match status" value="1"/>
</dbReference>
<proteinExistence type="predicted"/>
<evidence type="ECO:0000313" key="4">
    <source>
        <dbReference type="Proteomes" id="UP000002043"/>
    </source>
</evidence>
<dbReference type="PANTHER" id="PTHR43272:SF52">
    <property type="entry name" value="AMP-DEPENDENT SYNTHETASE_LIGASE DOMAIN-CONTAINING PROTEIN"/>
    <property type="match status" value="1"/>
</dbReference>
<comment type="catalytic activity">
    <reaction evidence="1">
        <text>a long-chain fatty acid + ATP + CoA = a long-chain fatty acyl-CoA + AMP + diphosphate</text>
        <dbReference type="Rhea" id="RHEA:15421"/>
        <dbReference type="ChEBI" id="CHEBI:30616"/>
        <dbReference type="ChEBI" id="CHEBI:33019"/>
        <dbReference type="ChEBI" id="CHEBI:57287"/>
        <dbReference type="ChEBI" id="CHEBI:57560"/>
        <dbReference type="ChEBI" id="CHEBI:83139"/>
        <dbReference type="ChEBI" id="CHEBI:456215"/>
        <dbReference type="EC" id="6.2.1.3"/>
    </reaction>
    <physiologicalReaction direction="left-to-right" evidence="1">
        <dbReference type="Rhea" id="RHEA:15422"/>
    </physiologicalReaction>
</comment>
<organism evidence="3 4">
    <name type="scientific">Thermocrinis albus (strain DSM 14484 / JCM 11386 / HI 11/12)</name>
    <dbReference type="NCBI Taxonomy" id="638303"/>
    <lineage>
        <taxon>Bacteria</taxon>
        <taxon>Pseudomonadati</taxon>
        <taxon>Aquificota</taxon>
        <taxon>Aquificia</taxon>
        <taxon>Aquificales</taxon>
        <taxon>Aquificaceae</taxon>
        <taxon>Thermocrinis</taxon>
    </lineage>
</organism>
<dbReference type="Pfam" id="PF00550">
    <property type="entry name" value="PP-binding"/>
    <property type="match status" value="1"/>
</dbReference>
<dbReference type="InterPro" id="IPR002123">
    <property type="entry name" value="Plipid/glycerol_acylTrfase"/>
</dbReference>
<dbReference type="PROSITE" id="PS00455">
    <property type="entry name" value="AMP_BINDING"/>
    <property type="match status" value="1"/>
</dbReference>
<reference evidence="4" key="1">
    <citation type="journal article" date="2010" name="Stand. Genomic Sci.">
        <title>Complete genome sequence of Thermocrinis albus type strain (HI 11/12T).</title>
        <authorList>
            <person name="Wirth R."/>
            <person name="Sikorski J."/>
            <person name="Brambilla E."/>
            <person name="Misra M."/>
            <person name="Lapidus A."/>
            <person name="Copeland A."/>
            <person name="Nolan M."/>
            <person name="Lucas S."/>
            <person name="Chen F."/>
            <person name="Tice H."/>
            <person name="Cheng J.F."/>
            <person name="Han C."/>
            <person name="Detter J.C."/>
            <person name="Tapia R."/>
            <person name="Bruce D."/>
            <person name="Goodwin L."/>
            <person name="Pitluck S."/>
            <person name="Pati A."/>
            <person name="Anderson I."/>
            <person name="Ivanova N."/>
            <person name="Mavromatis K."/>
            <person name="Mikhailova N."/>
            <person name="Chen A."/>
            <person name="Palaniappan K."/>
            <person name="Bilek Y."/>
            <person name="Hader T."/>
            <person name="Land M."/>
            <person name="Hauser L."/>
            <person name="Chang Y.J."/>
            <person name="Jeffries C.D."/>
            <person name="Tindall B.J."/>
            <person name="Rohde M."/>
            <person name="Goker M."/>
            <person name="Bristow J."/>
            <person name="Eisen J.A."/>
            <person name="Markowitz V."/>
            <person name="Hugenholtz P."/>
            <person name="Kyrpides N.C."/>
            <person name="Klenk H.P."/>
        </authorList>
    </citation>
    <scope>NUCLEOTIDE SEQUENCE [LARGE SCALE GENOMIC DNA]</scope>
    <source>
        <strain evidence="4">DSM 14484 / JCM 11386 / HI 11/12</strain>
    </source>
</reference>
<sequence length="828" mass="94479">MRLDLENGFLVPEVRDFGKTALVQGEREISYAELIENSRAFASLLDVLPEDRVVIFMENRAEWVYALFSIWQRGAIAVPVDFMSSPEDLQLVLTETEPAVVYCSERTEGPLKQALSMTKVSPHILNVDTLIPPKPVERIMHRNLQDVALILYTSGTTGKPKGVMLTFKNILSNIRSVEKLKMAGSEDSTLALLPFHHAYPLVVSLLLPLYLGATIVFLERLSTEDLMRTMQRHRITVLIGVPRLYQVLHARIMERVKASAVGRFLFLLSPYLPMGLRKLLFRRVHSAFGGNLRYMVSGGAALPLQVAKDLTYLGFTVLEGYGLTETSPIVSFNPPHRIKLGSVGTPIEEVYVKIAPDGEVLVRGVNVMKGYYKRPEDTKKAFVDGWFMTGDLGYLDQDGYLYITGRKKEIIVLPDGKKVNPEELEDLILRESPVVKEVGVLEMEGVLHALLVPDMEKVKQMGIVNLEEYIRWNVLYKVNRKLPEWKRIGGFKLTTEELPRTRLGKLKRFLLYDLYRKAGEITEREEDDTMRTEEAELIREFLTKLSGRKVMGHHHIELDLGLDSLAKVELLSFLEMRFGVEMEEEELSRYSKVRDLVNYVRERKEGLYQEEIGWQKILTQAPSFLPYHNGFLMRMGLIPLKAYFKLYHRLEVEGTENFPEGPFIIAPNHASYLDGFAIASALPWNVLERTYFVGEETYFKGPLRQAFAKLAHIVPVDPTRRVKESLQKAAWLLRLGKVVVIFPEGARTRDGKLLPFKKGFAILSKELSVPVVPTALIGTYEAMSWRDKFPKPYPIKVIFGKPIQPDGKGYEEIVRETEYTLRTMLLQV</sequence>